<feature type="transmembrane region" description="Helical" evidence="10">
    <location>
        <begin position="145"/>
        <end position="166"/>
    </location>
</feature>
<keyword evidence="8 10" id="KW-0472">Membrane</keyword>
<dbReference type="GO" id="GO:0006811">
    <property type="term" value="P:monoatomic ion transport"/>
    <property type="evidence" value="ECO:0007669"/>
    <property type="project" value="UniProtKB-KW"/>
</dbReference>
<keyword evidence="6 10" id="KW-1133">Transmembrane helix</keyword>
<comment type="subcellular location">
    <subcellularLocation>
        <location evidence="1">Cell membrane</location>
        <topology evidence="1">Multi-pass membrane protein</topology>
    </subcellularLocation>
</comment>
<feature type="transmembrane region" description="Helical" evidence="10">
    <location>
        <begin position="212"/>
        <end position="234"/>
    </location>
</feature>
<evidence type="ECO:0000256" key="6">
    <source>
        <dbReference type="ARBA" id="ARBA00022989"/>
    </source>
</evidence>
<evidence type="ECO:0000256" key="2">
    <source>
        <dbReference type="ARBA" id="ARBA00022448"/>
    </source>
</evidence>
<feature type="transmembrane region" description="Helical" evidence="10">
    <location>
        <begin position="297"/>
        <end position="317"/>
    </location>
</feature>
<evidence type="ECO:0000256" key="9">
    <source>
        <dbReference type="ARBA" id="ARBA00031636"/>
    </source>
</evidence>
<dbReference type="GO" id="GO:0015297">
    <property type="term" value="F:antiporter activity"/>
    <property type="evidence" value="ECO:0007669"/>
    <property type="project" value="UniProtKB-KW"/>
</dbReference>
<proteinExistence type="predicted"/>
<evidence type="ECO:0000256" key="8">
    <source>
        <dbReference type="ARBA" id="ARBA00023136"/>
    </source>
</evidence>
<feature type="transmembrane region" description="Helical" evidence="10">
    <location>
        <begin position="406"/>
        <end position="427"/>
    </location>
</feature>
<keyword evidence="7" id="KW-0406">Ion transport</keyword>
<evidence type="ECO:0000313" key="11">
    <source>
        <dbReference type="EMBL" id="SVA72478.1"/>
    </source>
</evidence>
<evidence type="ECO:0000256" key="3">
    <source>
        <dbReference type="ARBA" id="ARBA00022449"/>
    </source>
</evidence>
<accession>A0A381Y620</accession>
<keyword evidence="4" id="KW-1003">Cell membrane</keyword>
<dbReference type="PANTHER" id="PTHR43298">
    <property type="entry name" value="MULTIDRUG RESISTANCE PROTEIN NORM-RELATED"/>
    <property type="match status" value="1"/>
</dbReference>
<feature type="transmembrane region" description="Helical" evidence="10">
    <location>
        <begin position="102"/>
        <end position="125"/>
    </location>
</feature>
<dbReference type="GO" id="GO:0042910">
    <property type="term" value="F:xenobiotic transmembrane transporter activity"/>
    <property type="evidence" value="ECO:0007669"/>
    <property type="project" value="InterPro"/>
</dbReference>
<dbReference type="GO" id="GO:0005886">
    <property type="term" value="C:plasma membrane"/>
    <property type="evidence" value="ECO:0007669"/>
    <property type="project" value="UniProtKB-SubCell"/>
</dbReference>
<organism evidence="11">
    <name type="scientific">marine metagenome</name>
    <dbReference type="NCBI Taxonomy" id="408172"/>
    <lineage>
        <taxon>unclassified sequences</taxon>
        <taxon>metagenomes</taxon>
        <taxon>ecological metagenomes</taxon>
    </lineage>
</organism>
<name>A0A381Y620_9ZZZZ</name>
<evidence type="ECO:0000256" key="1">
    <source>
        <dbReference type="ARBA" id="ARBA00004651"/>
    </source>
</evidence>
<keyword evidence="3" id="KW-0050">Antiport</keyword>
<feature type="transmembrane region" description="Helical" evidence="10">
    <location>
        <begin position="255"/>
        <end position="277"/>
    </location>
</feature>
<gene>
    <name evidence="11" type="ORF">METZ01_LOCUS125332</name>
</gene>
<dbReference type="InterPro" id="IPR048279">
    <property type="entry name" value="MdtK-like"/>
</dbReference>
<feature type="transmembrane region" description="Helical" evidence="10">
    <location>
        <begin position="338"/>
        <end position="363"/>
    </location>
</feature>
<feature type="non-terminal residue" evidence="11">
    <location>
        <position position="430"/>
    </location>
</feature>
<feature type="non-terminal residue" evidence="11">
    <location>
        <position position="1"/>
    </location>
</feature>
<dbReference type="NCBIfam" id="TIGR00797">
    <property type="entry name" value="matE"/>
    <property type="match status" value="1"/>
</dbReference>
<evidence type="ECO:0000256" key="4">
    <source>
        <dbReference type="ARBA" id="ARBA00022475"/>
    </source>
</evidence>
<feature type="transmembrane region" description="Helical" evidence="10">
    <location>
        <begin position="178"/>
        <end position="200"/>
    </location>
</feature>
<dbReference type="CDD" id="cd13137">
    <property type="entry name" value="MATE_NorM_like"/>
    <property type="match status" value="1"/>
</dbReference>
<dbReference type="Pfam" id="PF01554">
    <property type="entry name" value="MatE"/>
    <property type="match status" value="2"/>
</dbReference>
<keyword evidence="2" id="KW-0813">Transport</keyword>
<dbReference type="AlphaFoldDB" id="A0A381Y620"/>
<feature type="transmembrane region" description="Helical" evidence="10">
    <location>
        <begin position="67"/>
        <end position="90"/>
    </location>
</feature>
<keyword evidence="5 10" id="KW-0812">Transmembrane</keyword>
<reference evidence="11" key="1">
    <citation type="submission" date="2018-05" db="EMBL/GenBank/DDBJ databases">
        <authorList>
            <person name="Lanie J.A."/>
            <person name="Ng W.-L."/>
            <person name="Kazmierczak K.M."/>
            <person name="Andrzejewski T.M."/>
            <person name="Davidsen T.M."/>
            <person name="Wayne K.J."/>
            <person name="Tettelin H."/>
            <person name="Glass J.I."/>
            <person name="Rusch D."/>
            <person name="Podicherti R."/>
            <person name="Tsui H.-C.T."/>
            <person name="Winkler M.E."/>
        </authorList>
    </citation>
    <scope>NUCLEOTIDE SEQUENCE</scope>
</reference>
<evidence type="ECO:0000256" key="10">
    <source>
        <dbReference type="SAM" id="Phobius"/>
    </source>
</evidence>
<protein>
    <recommendedName>
        <fullName evidence="9">Multidrug-efflux transporter</fullName>
    </recommendedName>
</protein>
<dbReference type="PANTHER" id="PTHR43298:SF2">
    <property type="entry name" value="FMN_FAD EXPORTER YEEO-RELATED"/>
    <property type="match status" value="1"/>
</dbReference>
<sequence length="430" mass="45772">MTDRQLPQQQFDRRVVEGPLGHSVWLLAWPTMVQNIIGGLQGVVDQVLVGNYVGHIGNAAIGVSMQIFILVIVFVASIFTGMAVLVARFAGAGDADKVNRSVYQAFIVAIGLALGVLAPLGYWTAPALLNAINAAPDVQVEALPYIRIMFVFSFGMLSFFMFSGAVRAAGDAKTPMRLGILMTGLNVIFSVVLISGFGPIPAFGTRGAAMGSVLASGITSLIFVWLLFSNRLVIRFSRTMAYRPDWQIIRQLFRFGLPAGFQGIVMNLGGLLMLRYIGALPFSAQAQGVYSVGYTQLFSLITWTSHGLLGAATVMAGQNLGAGHPDRVVRSTHITASLGLGLAGLVGTAFIFIPELLLALFGMTEGTVVALGRELLRYLAISGLFVTVAMTYTGALQGTGDTRGPFYISIVSQLIVPVGLCTVLQAMRGL</sequence>
<evidence type="ECO:0000256" key="7">
    <source>
        <dbReference type="ARBA" id="ARBA00023065"/>
    </source>
</evidence>
<dbReference type="EMBL" id="UINC01017471">
    <property type="protein sequence ID" value="SVA72478.1"/>
    <property type="molecule type" value="Genomic_DNA"/>
</dbReference>
<feature type="transmembrane region" description="Helical" evidence="10">
    <location>
        <begin position="375"/>
        <end position="394"/>
    </location>
</feature>
<dbReference type="InterPro" id="IPR002528">
    <property type="entry name" value="MATE_fam"/>
</dbReference>
<dbReference type="PIRSF" id="PIRSF006603">
    <property type="entry name" value="DinF"/>
    <property type="match status" value="1"/>
</dbReference>
<evidence type="ECO:0000256" key="5">
    <source>
        <dbReference type="ARBA" id="ARBA00022692"/>
    </source>
</evidence>
<dbReference type="InterPro" id="IPR050222">
    <property type="entry name" value="MATE_MdtK"/>
</dbReference>